<dbReference type="InterPro" id="IPR000725">
    <property type="entry name" value="Olfact_rcpt"/>
</dbReference>
<protein>
    <recommendedName>
        <fullName evidence="9">Olfactory receptor</fullName>
    </recommendedName>
</protein>
<evidence type="ECO:0000256" key="5">
    <source>
        <dbReference type="ARBA" id="ARBA00022989"/>
    </source>
</evidence>
<evidence type="ECO:0000313" key="12">
    <source>
        <dbReference type="Proteomes" id="UP000002280"/>
    </source>
</evidence>
<feature type="transmembrane region" description="Helical" evidence="9">
    <location>
        <begin position="30"/>
        <end position="53"/>
    </location>
</feature>
<feature type="domain" description="G-protein coupled receptors family 1 profile" evidence="10">
    <location>
        <begin position="46"/>
        <end position="291"/>
    </location>
</feature>
<keyword evidence="8" id="KW-0297">G-protein coupled receptor</keyword>
<dbReference type="Ensembl" id="ENSMODT00000014609.3">
    <property type="protein sequence ID" value="ENSMODP00000014343.3"/>
    <property type="gene ID" value="ENSMODG00000011474.3"/>
</dbReference>
<keyword evidence="2 9" id="KW-0716">Sensory transduction</keyword>
<comment type="similarity">
    <text evidence="8">Belongs to the G-protein coupled receptor 1 family.</text>
</comment>
<reference evidence="11" key="2">
    <citation type="submission" date="2025-08" db="UniProtKB">
        <authorList>
            <consortium name="Ensembl"/>
        </authorList>
    </citation>
    <scope>IDENTIFICATION</scope>
</reference>
<keyword evidence="7 8" id="KW-0807">Transducer</keyword>
<keyword evidence="4 9" id="KW-0552">Olfaction</keyword>
<evidence type="ECO:0000256" key="4">
    <source>
        <dbReference type="ARBA" id="ARBA00022725"/>
    </source>
</evidence>
<dbReference type="InParanoid" id="F6VK05"/>
<feature type="transmembrane region" description="Helical" evidence="9">
    <location>
        <begin position="264"/>
        <end position="286"/>
    </location>
</feature>
<feature type="transmembrane region" description="Helical" evidence="9">
    <location>
        <begin position="202"/>
        <end position="226"/>
    </location>
</feature>
<dbReference type="GO" id="GO:0005886">
    <property type="term" value="C:plasma membrane"/>
    <property type="evidence" value="ECO:0000318"/>
    <property type="project" value="GO_Central"/>
</dbReference>
<dbReference type="InterPro" id="IPR017452">
    <property type="entry name" value="GPCR_Rhodpsn_7TM"/>
</dbReference>
<dbReference type="GeneTree" id="ENSGT01090000260043"/>
<feature type="transmembrane region" description="Helical" evidence="9">
    <location>
        <begin position="65"/>
        <end position="83"/>
    </location>
</feature>
<evidence type="ECO:0000256" key="7">
    <source>
        <dbReference type="ARBA" id="ARBA00023224"/>
    </source>
</evidence>
<dbReference type="GO" id="GO:0004984">
    <property type="term" value="F:olfactory receptor activity"/>
    <property type="evidence" value="ECO:0000318"/>
    <property type="project" value="GO_Central"/>
</dbReference>
<keyword evidence="12" id="KW-1185">Reference proteome</keyword>
<dbReference type="Proteomes" id="UP000002280">
    <property type="component" value="Chromosome 4"/>
</dbReference>
<dbReference type="HOGENOM" id="CLU_012526_0_0_1"/>
<evidence type="ECO:0000256" key="9">
    <source>
        <dbReference type="RuleBase" id="RU363047"/>
    </source>
</evidence>
<reference evidence="11 12" key="1">
    <citation type="journal article" date="2007" name="Nature">
        <title>Genome of the marsupial Monodelphis domestica reveals innovation in non-coding sequences.</title>
        <authorList>
            <person name="Mikkelsen T.S."/>
            <person name="Wakefield M.J."/>
            <person name="Aken B."/>
            <person name="Amemiya C.T."/>
            <person name="Chang J.L."/>
            <person name="Duke S."/>
            <person name="Garber M."/>
            <person name="Gentles A.J."/>
            <person name="Goodstadt L."/>
            <person name="Heger A."/>
            <person name="Jurka J."/>
            <person name="Kamal M."/>
            <person name="Mauceli E."/>
            <person name="Searle S.M."/>
            <person name="Sharpe T."/>
            <person name="Baker M.L."/>
            <person name="Batzer M.A."/>
            <person name="Benos P.V."/>
            <person name="Belov K."/>
            <person name="Clamp M."/>
            <person name="Cook A."/>
            <person name="Cuff J."/>
            <person name="Das R."/>
            <person name="Davidow L."/>
            <person name="Deakin J.E."/>
            <person name="Fazzari M.J."/>
            <person name="Glass J.L."/>
            <person name="Grabherr M."/>
            <person name="Greally J.M."/>
            <person name="Gu W."/>
            <person name="Hore T.A."/>
            <person name="Huttley G.A."/>
            <person name="Kleber M."/>
            <person name="Jirtle R.L."/>
            <person name="Koina E."/>
            <person name="Lee J.T."/>
            <person name="Mahony S."/>
            <person name="Marra M.A."/>
            <person name="Miller R.D."/>
            <person name="Nicholls R.D."/>
            <person name="Oda M."/>
            <person name="Papenfuss A.T."/>
            <person name="Parra Z.E."/>
            <person name="Pollock D.D."/>
            <person name="Ray D.A."/>
            <person name="Schein J.E."/>
            <person name="Speed T.P."/>
            <person name="Thompson K."/>
            <person name="VandeBerg J.L."/>
            <person name="Wade C.M."/>
            <person name="Walker J.A."/>
            <person name="Waters P.D."/>
            <person name="Webber C."/>
            <person name="Weidman J.R."/>
            <person name="Xie X."/>
            <person name="Zody M.C."/>
            <person name="Baldwin J."/>
            <person name="Abdouelleil A."/>
            <person name="Abdulkadir J."/>
            <person name="Abebe A."/>
            <person name="Abera B."/>
            <person name="Abreu J."/>
            <person name="Acer S.C."/>
            <person name="Aftuck L."/>
            <person name="Alexander A."/>
            <person name="An P."/>
            <person name="Anderson E."/>
            <person name="Anderson S."/>
            <person name="Arachi H."/>
            <person name="Azer M."/>
            <person name="Bachantsang P."/>
            <person name="Barry A."/>
            <person name="Bayul T."/>
            <person name="Berlin A."/>
            <person name="Bessette D."/>
            <person name="Bloom T."/>
            <person name="Bloom T."/>
            <person name="Boguslavskiy L."/>
            <person name="Bonnet C."/>
            <person name="Boukhgalter B."/>
            <person name="Bourzgui I."/>
            <person name="Brown A."/>
            <person name="Cahill P."/>
            <person name="Channer S."/>
            <person name="Cheshatsang Y."/>
            <person name="Chuda L."/>
            <person name="Citroen M."/>
            <person name="Collymore A."/>
            <person name="Cooke P."/>
            <person name="Costello M."/>
            <person name="D'Aco K."/>
            <person name="Daza R."/>
            <person name="De Haan G."/>
            <person name="DeGray S."/>
            <person name="DeMaso C."/>
            <person name="Dhargay N."/>
            <person name="Dooley K."/>
            <person name="Dooley E."/>
            <person name="Doricent M."/>
            <person name="Dorje P."/>
            <person name="Dorjee K."/>
            <person name="Dupes A."/>
            <person name="Elong R."/>
            <person name="Falk J."/>
            <person name="Farina A."/>
            <person name="Faro S."/>
            <person name="Ferguson D."/>
            <person name="Fisher S."/>
            <person name="Foley C.D."/>
            <person name="Franke A."/>
            <person name="Friedrich D."/>
            <person name="Gadbois L."/>
            <person name="Gearin G."/>
            <person name="Gearin C.R."/>
            <person name="Giannoukos G."/>
            <person name="Goode T."/>
            <person name="Graham J."/>
            <person name="Grandbois E."/>
            <person name="Grewal S."/>
            <person name="Gyaltsen K."/>
            <person name="Hafez N."/>
            <person name="Hagos B."/>
            <person name="Hall J."/>
            <person name="Henson C."/>
            <person name="Hollinger A."/>
            <person name="Honan T."/>
            <person name="Huard M.D."/>
            <person name="Hughes L."/>
            <person name="Hurhula B."/>
            <person name="Husby M.E."/>
            <person name="Kamat A."/>
            <person name="Kanga B."/>
            <person name="Kashin S."/>
            <person name="Khazanovich D."/>
            <person name="Kisner P."/>
            <person name="Lance K."/>
            <person name="Lara M."/>
            <person name="Lee W."/>
            <person name="Lennon N."/>
            <person name="Letendre F."/>
            <person name="LeVine R."/>
            <person name="Lipovsky A."/>
            <person name="Liu X."/>
            <person name="Liu J."/>
            <person name="Liu S."/>
            <person name="Lokyitsang T."/>
            <person name="Lokyitsang Y."/>
            <person name="Lubonja R."/>
            <person name="Lui A."/>
            <person name="MacDonald P."/>
            <person name="Magnisalis V."/>
            <person name="Maru K."/>
            <person name="Matthews C."/>
            <person name="McCusker W."/>
            <person name="McDonough S."/>
            <person name="Mehta T."/>
            <person name="Meldrim J."/>
            <person name="Meneus L."/>
            <person name="Mihai O."/>
            <person name="Mihalev A."/>
            <person name="Mihova T."/>
            <person name="Mittelman R."/>
            <person name="Mlenga V."/>
            <person name="Montmayeur A."/>
            <person name="Mulrain L."/>
            <person name="Navidi A."/>
            <person name="Naylor J."/>
            <person name="Negash T."/>
            <person name="Nguyen T."/>
            <person name="Nguyen N."/>
            <person name="Nicol R."/>
            <person name="Norbu C."/>
            <person name="Norbu N."/>
            <person name="Novod N."/>
            <person name="O'Neill B."/>
            <person name="Osman S."/>
            <person name="Markiewicz E."/>
            <person name="Oyono O.L."/>
            <person name="Patti C."/>
            <person name="Phunkhang P."/>
            <person name="Pierre F."/>
            <person name="Priest M."/>
            <person name="Raghuraman S."/>
            <person name="Rege F."/>
            <person name="Reyes R."/>
            <person name="Rise C."/>
            <person name="Rogov P."/>
            <person name="Ross K."/>
            <person name="Ryan E."/>
            <person name="Settipalli S."/>
            <person name="Shea T."/>
            <person name="Sherpa N."/>
            <person name="Shi L."/>
            <person name="Shih D."/>
            <person name="Sparrow T."/>
            <person name="Spaulding J."/>
            <person name="Stalker J."/>
            <person name="Stange-Thomann N."/>
            <person name="Stavropoulos S."/>
            <person name="Stone C."/>
            <person name="Strader C."/>
            <person name="Tesfaye S."/>
            <person name="Thomson T."/>
            <person name="Thoulutsang Y."/>
            <person name="Thoulutsang D."/>
            <person name="Topham K."/>
            <person name="Topping I."/>
            <person name="Tsamla T."/>
            <person name="Vassiliev H."/>
            <person name="Vo A."/>
            <person name="Wangchuk T."/>
            <person name="Wangdi T."/>
            <person name="Weiand M."/>
            <person name="Wilkinson J."/>
            <person name="Wilson A."/>
            <person name="Yadav S."/>
            <person name="Young G."/>
            <person name="Yu Q."/>
            <person name="Zembek L."/>
            <person name="Zhong D."/>
            <person name="Zimmer A."/>
            <person name="Zwirko Z."/>
            <person name="Jaffe D.B."/>
            <person name="Alvarez P."/>
            <person name="Brockman W."/>
            <person name="Butler J."/>
            <person name="Chin C."/>
            <person name="Gnerre S."/>
            <person name="MacCallum I."/>
            <person name="Graves J.A."/>
            <person name="Ponting C.P."/>
            <person name="Breen M."/>
            <person name="Samollow P.B."/>
            <person name="Lander E.S."/>
            <person name="Lindblad-Toh K."/>
        </authorList>
    </citation>
    <scope>NUCLEOTIDE SEQUENCE [LARGE SCALE GENOMIC DNA]</scope>
</reference>
<dbReference type="eggNOG" id="ENOG502QV28">
    <property type="taxonomic scope" value="Eukaryota"/>
</dbReference>
<dbReference type="Gene3D" id="1.20.1070.10">
    <property type="entry name" value="Rhodopsin 7-helix transmembrane proteins"/>
    <property type="match status" value="1"/>
</dbReference>
<dbReference type="SUPFAM" id="SSF81321">
    <property type="entry name" value="Family A G protein-coupled receptor-like"/>
    <property type="match status" value="1"/>
</dbReference>
<evidence type="ECO:0000256" key="2">
    <source>
        <dbReference type="ARBA" id="ARBA00022606"/>
    </source>
</evidence>
<dbReference type="PRINTS" id="PR00245">
    <property type="entry name" value="OLFACTORYR"/>
</dbReference>
<feature type="transmembrane region" description="Helical" evidence="9">
    <location>
        <begin position="145"/>
        <end position="168"/>
    </location>
</feature>
<proteinExistence type="inferred from homology"/>
<gene>
    <name evidence="11" type="primary">LOC100023025</name>
</gene>
<dbReference type="OMA" id="QMFFVIF"/>
<dbReference type="InterPro" id="IPR000276">
    <property type="entry name" value="GPCR_Rhodpsn"/>
</dbReference>
<comment type="subcellular location">
    <subcellularLocation>
        <location evidence="9">Cell membrane</location>
        <topology evidence="9">Multi-pass membrane protein</topology>
    </subcellularLocation>
    <subcellularLocation>
        <location evidence="1">Membrane</location>
        <topology evidence="1">Multi-pass membrane protein</topology>
    </subcellularLocation>
</comment>
<keyword evidence="3 8" id="KW-0812">Transmembrane</keyword>
<name>F6VK05_MONDO</name>
<sequence>MFAVMDSTNYTFHPTVIILKAIPGLEKVQFWISIPFSSMYVVALGGNSLLIILIWMEHSLHEPMYIFLAMLAMTDFLLCNTIMPKMLALFWFQAESISFQACITQMFFVIFIFVMESTVLLAMAFDRYVAICFPLRYTMILTPSVIWKIAGFSVARGLVITSPFVFLVERLPFCGNNIIADTYCELTKISRLACADITANNIYTLVMSFLSTGLDVLLISISYVFILRAVFRLPSRDAQLKALGTCSSHVCVILMFYLPAYLTVLTSHLGCGVLLANLYVVVPPALNPIIYGVRTKQIRDIVTSRLSQLGLWSRGEGVQED</sequence>
<keyword evidence="5 9" id="KW-1133">Transmembrane helix</keyword>
<evidence type="ECO:0000256" key="3">
    <source>
        <dbReference type="ARBA" id="ARBA00022692"/>
    </source>
</evidence>
<dbReference type="InterPro" id="IPR050402">
    <property type="entry name" value="OR51/52/56-like"/>
</dbReference>
<feature type="transmembrane region" description="Helical" evidence="9">
    <location>
        <begin position="238"/>
        <end position="258"/>
    </location>
</feature>
<evidence type="ECO:0000256" key="6">
    <source>
        <dbReference type="ARBA" id="ARBA00023136"/>
    </source>
</evidence>
<evidence type="ECO:0000259" key="10">
    <source>
        <dbReference type="PROSITE" id="PS50262"/>
    </source>
</evidence>
<keyword evidence="8" id="KW-0675">Receptor</keyword>
<dbReference type="PANTHER" id="PTHR26450:SF63">
    <property type="entry name" value="OLFACTORY RECEPTOR 52Z1P"/>
    <property type="match status" value="1"/>
</dbReference>
<accession>F6VK05</accession>
<dbReference type="AlphaFoldDB" id="F6VK05"/>
<organism evidence="11 12">
    <name type="scientific">Monodelphis domestica</name>
    <name type="common">Gray short-tailed opossum</name>
    <dbReference type="NCBI Taxonomy" id="13616"/>
    <lineage>
        <taxon>Eukaryota</taxon>
        <taxon>Metazoa</taxon>
        <taxon>Chordata</taxon>
        <taxon>Craniata</taxon>
        <taxon>Vertebrata</taxon>
        <taxon>Euteleostomi</taxon>
        <taxon>Mammalia</taxon>
        <taxon>Metatheria</taxon>
        <taxon>Didelphimorphia</taxon>
        <taxon>Didelphidae</taxon>
        <taxon>Monodelphis</taxon>
    </lineage>
</organism>
<dbReference type="GO" id="GO:0004930">
    <property type="term" value="F:G protein-coupled receptor activity"/>
    <property type="evidence" value="ECO:0007669"/>
    <property type="project" value="UniProtKB-KW"/>
</dbReference>
<dbReference type="PRINTS" id="PR00237">
    <property type="entry name" value="GPCRRHODOPSN"/>
</dbReference>
<dbReference type="PROSITE" id="PS00237">
    <property type="entry name" value="G_PROTEIN_RECEP_F1_1"/>
    <property type="match status" value="1"/>
</dbReference>
<evidence type="ECO:0000313" key="11">
    <source>
        <dbReference type="Ensembl" id="ENSMODP00000014343.3"/>
    </source>
</evidence>
<dbReference type="PANTHER" id="PTHR26450">
    <property type="entry name" value="OLFACTORY RECEPTOR 56B1-RELATED"/>
    <property type="match status" value="1"/>
</dbReference>
<dbReference type="PROSITE" id="PS50262">
    <property type="entry name" value="G_PROTEIN_RECEP_F1_2"/>
    <property type="match status" value="1"/>
</dbReference>
<evidence type="ECO:0000256" key="8">
    <source>
        <dbReference type="RuleBase" id="RU000688"/>
    </source>
</evidence>
<reference evidence="11" key="3">
    <citation type="submission" date="2025-09" db="UniProtKB">
        <authorList>
            <consortium name="Ensembl"/>
        </authorList>
    </citation>
    <scope>IDENTIFICATION</scope>
</reference>
<keyword evidence="6 9" id="KW-0472">Membrane</keyword>
<dbReference type="STRING" id="13616.ENSMODP00000014343"/>
<keyword evidence="9" id="KW-1003">Cell membrane</keyword>
<dbReference type="Pfam" id="PF13853">
    <property type="entry name" value="7tm_4"/>
    <property type="match status" value="1"/>
</dbReference>
<feature type="transmembrane region" description="Helical" evidence="9">
    <location>
        <begin position="103"/>
        <end position="125"/>
    </location>
</feature>
<evidence type="ECO:0000256" key="1">
    <source>
        <dbReference type="ARBA" id="ARBA00004141"/>
    </source>
</evidence>